<dbReference type="RefSeq" id="XP_002770438.1">
    <property type="nucleotide sequence ID" value="XM_002770392.1"/>
</dbReference>
<dbReference type="InParanoid" id="C5LKQ0"/>
<feature type="region of interest" description="Disordered" evidence="1">
    <location>
        <begin position="155"/>
        <end position="174"/>
    </location>
</feature>
<dbReference type="PROSITE" id="PS50076">
    <property type="entry name" value="DNAJ_2"/>
    <property type="match status" value="1"/>
</dbReference>
<dbReference type="OrthoDB" id="552049at2759"/>
<proteinExistence type="predicted"/>
<dbReference type="GeneID" id="9048145"/>
<dbReference type="CDD" id="cd06257">
    <property type="entry name" value="DnaJ"/>
    <property type="match status" value="1"/>
</dbReference>
<dbReference type="InterPro" id="IPR050817">
    <property type="entry name" value="DjlA_DnaK_co-chaperone"/>
</dbReference>
<dbReference type="EMBL" id="GG682872">
    <property type="protein sequence ID" value="EER02694.1"/>
    <property type="molecule type" value="Genomic_DNA"/>
</dbReference>
<sequence length="174" mass="19920">MVASTLPDCGGMDLDDEAFYDAVISASGMKDRQDCFRILGLTAGAGLEEIKTAYRRLARRWHPDKYDGHRDANTVFQHVNEAYSVLTKKRSTHSYYPDEYKKSDLSQWLDQSWDWQSQRERQNWEKNGRTVVVRGVQEKYQRIVLRTWGKYEHTTAGGEGLNGQSHQSAPGGSD</sequence>
<evidence type="ECO:0000259" key="2">
    <source>
        <dbReference type="PROSITE" id="PS50076"/>
    </source>
</evidence>
<feature type="domain" description="J" evidence="2">
    <location>
        <begin position="34"/>
        <end position="101"/>
    </location>
</feature>
<dbReference type="SUPFAM" id="SSF46565">
    <property type="entry name" value="Chaperone J-domain"/>
    <property type="match status" value="1"/>
</dbReference>
<feature type="compositionally biased region" description="Polar residues" evidence="1">
    <location>
        <begin position="162"/>
        <end position="174"/>
    </location>
</feature>
<dbReference type="AlphaFoldDB" id="C5LKQ0"/>
<organism evidence="4">
    <name type="scientific">Perkinsus marinus (strain ATCC 50983 / TXsc)</name>
    <dbReference type="NCBI Taxonomy" id="423536"/>
    <lineage>
        <taxon>Eukaryota</taxon>
        <taxon>Sar</taxon>
        <taxon>Alveolata</taxon>
        <taxon>Perkinsozoa</taxon>
        <taxon>Perkinsea</taxon>
        <taxon>Perkinsida</taxon>
        <taxon>Perkinsidae</taxon>
        <taxon>Perkinsus</taxon>
    </lineage>
</organism>
<evidence type="ECO:0000313" key="3">
    <source>
        <dbReference type="EMBL" id="EER02694.1"/>
    </source>
</evidence>
<dbReference type="PRINTS" id="PR00625">
    <property type="entry name" value="JDOMAIN"/>
</dbReference>
<dbReference type="Gene3D" id="1.10.287.110">
    <property type="entry name" value="DnaJ domain"/>
    <property type="match status" value="1"/>
</dbReference>
<protein>
    <submittedName>
        <fullName evidence="3">J domain-containing protein, putative</fullName>
    </submittedName>
</protein>
<name>C5LKQ0_PERM5</name>
<dbReference type="InterPro" id="IPR001623">
    <property type="entry name" value="DnaJ_domain"/>
</dbReference>
<evidence type="ECO:0000313" key="4">
    <source>
        <dbReference type="Proteomes" id="UP000007800"/>
    </source>
</evidence>
<keyword evidence="4" id="KW-1185">Reference proteome</keyword>
<reference evidence="3 4" key="1">
    <citation type="submission" date="2008-07" db="EMBL/GenBank/DDBJ databases">
        <authorList>
            <person name="El-Sayed N."/>
            <person name="Caler E."/>
            <person name="Inman J."/>
            <person name="Amedeo P."/>
            <person name="Hass B."/>
            <person name="Wortman J."/>
        </authorList>
    </citation>
    <scope>NUCLEOTIDE SEQUENCE [LARGE SCALE GENOMIC DNA]</scope>
    <source>
        <strain evidence="4">ATCC 50983 / TXsc</strain>
    </source>
</reference>
<gene>
    <name evidence="3" type="ORF">Pmar_PMAR014366</name>
</gene>
<dbReference type="PANTHER" id="PTHR24074">
    <property type="entry name" value="CO-CHAPERONE PROTEIN DJLA"/>
    <property type="match status" value="1"/>
</dbReference>
<evidence type="ECO:0000256" key="1">
    <source>
        <dbReference type="SAM" id="MobiDB-lite"/>
    </source>
</evidence>
<accession>C5LKQ0</accession>
<dbReference type="Proteomes" id="UP000007800">
    <property type="component" value="Unassembled WGS sequence"/>
</dbReference>
<dbReference type="InterPro" id="IPR036869">
    <property type="entry name" value="J_dom_sf"/>
</dbReference>
<dbReference type="Pfam" id="PF00226">
    <property type="entry name" value="DnaJ"/>
    <property type="match status" value="1"/>
</dbReference>
<dbReference type="SMART" id="SM00271">
    <property type="entry name" value="DnaJ"/>
    <property type="match status" value="1"/>
</dbReference>